<dbReference type="AlphaFoldDB" id="A0A820ZKR2"/>
<comment type="caution">
    <text evidence="3">The sequence shown here is derived from an EMBL/GenBank/DDBJ whole genome shotgun (WGS) entry which is preliminary data.</text>
</comment>
<gene>
    <name evidence="2" type="ORF">BYL167_LOCUS29891</name>
    <name evidence="3" type="ORF">OVN521_LOCUS43748</name>
    <name evidence="4" type="ORF">SMN809_LOCUS59934</name>
</gene>
<feature type="region of interest" description="Disordered" evidence="1">
    <location>
        <begin position="41"/>
        <end position="61"/>
    </location>
</feature>
<protein>
    <submittedName>
        <fullName evidence="3">Uncharacterized protein</fullName>
    </submittedName>
</protein>
<dbReference type="EMBL" id="CAJOBG010063801">
    <property type="protein sequence ID" value="CAF4563701.1"/>
    <property type="molecule type" value="Genomic_DNA"/>
</dbReference>
<evidence type="ECO:0000313" key="4">
    <source>
        <dbReference type="EMBL" id="CAF5064387.1"/>
    </source>
</evidence>
<keyword evidence="5" id="KW-1185">Reference proteome</keyword>
<evidence type="ECO:0000256" key="1">
    <source>
        <dbReference type="SAM" id="MobiDB-lite"/>
    </source>
</evidence>
<dbReference type="Proteomes" id="UP000676336">
    <property type="component" value="Unassembled WGS sequence"/>
</dbReference>
<evidence type="ECO:0000313" key="2">
    <source>
        <dbReference type="EMBL" id="CAF4360743.1"/>
    </source>
</evidence>
<dbReference type="Proteomes" id="UP000681967">
    <property type="component" value="Unassembled WGS sequence"/>
</dbReference>
<sequence length="61" mass="7055">MLHIKAGLKPSLKEKVFDKQPQSMYELRNIVKRMEDIELMLNSGNNNEDQLESPSYSSTID</sequence>
<dbReference type="EMBL" id="CAJOBI010230945">
    <property type="protein sequence ID" value="CAF5064387.1"/>
    <property type="molecule type" value="Genomic_DNA"/>
</dbReference>
<accession>A0A820ZKR2</accession>
<organism evidence="3 5">
    <name type="scientific">Rotaria magnacalcarata</name>
    <dbReference type="NCBI Taxonomy" id="392030"/>
    <lineage>
        <taxon>Eukaryota</taxon>
        <taxon>Metazoa</taxon>
        <taxon>Spiralia</taxon>
        <taxon>Gnathifera</taxon>
        <taxon>Rotifera</taxon>
        <taxon>Eurotatoria</taxon>
        <taxon>Bdelloidea</taxon>
        <taxon>Philodinida</taxon>
        <taxon>Philodinidae</taxon>
        <taxon>Rotaria</taxon>
    </lineage>
</organism>
<evidence type="ECO:0000313" key="3">
    <source>
        <dbReference type="EMBL" id="CAF4563701.1"/>
    </source>
</evidence>
<dbReference type="Proteomes" id="UP000663866">
    <property type="component" value="Unassembled WGS sequence"/>
</dbReference>
<evidence type="ECO:0000313" key="5">
    <source>
        <dbReference type="Proteomes" id="UP000663866"/>
    </source>
</evidence>
<reference evidence="3" key="1">
    <citation type="submission" date="2021-02" db="EMBL/GenBank/DDBJ databases">
        <authorList>
            <person name="Nowell W R."/>
        </authorList>
    </citation>
    <scope>NUCLEOTIDE SEQUENCE</scope>
</reference>
<feature type="compositionally biased region" description="Polar residues" evidence="1">
    <location>
        <begin position="42"/>
        <end position="61"/>
    </location>
</feature>
<dbReference type="EMBL" id="CAJOBH010047168">
    <property type="protein sequence ID" value="CAF4360743.1"/>
    <property type="molecule type" value="Genomic_DNA"/>
</dbReference>
<proteinExistence type="predicted"/>
<name>A0A820ZKR2_9BILA</name>
<feature type="non-terminal residue" evidence="3">
    <location>
        <position position="61"/>
    </location>
</feature>